<dbReference type="SUPFAM" id="SSF69635">
    <property type="entry name" value="Type III secretory system chaperone-like"/>
    <property type="match status" value="1"/>
</dbReference>
<dbReference type="Proteomes" id="UP001158049">
    <property type="component" value="Unassembled WGS sequence"/>
</dbReference>
<comment type="caution">
    <text evidence="1">The sequence shown here is derived from an EMBL/GenBank/DDBJ whole genome shotgun (WGS) entry which is preliminary data.</text>
</comment>
<dbReference type="EMBL" id="FXUL01000013">
    <property type="protein sequence ID" value="SMP67926.1"/>
    <property type="molecule type" value="Genomic_DNA"/>
</dbReference>
<dbReference type="RefSeq" id="WP_283443416.1">
    <property type="nucleotide sequence ID" value="NZ_FXUL01000013.1"/>
</dbReference>
<organism evidence="1 2">
    <name type="scientific">Noviherbaspirillum suwonense</name>
    <dbReference type="NCBI Taxonomy" id="1224511"/>
    <lineage>
        <taxon>Bacteria</taxon>
        <taxon>Pseudomonadati</taxon>
        <taxon>Pseudomonadota</taxon>
        <taxon>Betaproteobacteria</taxon>
        <taxon>Burkholderiales</taxon>
        <taxon>Oxalobacteraceae</taxon>
        <taxon>Noviherbaspirillum</taxon>
    </lineage>
</organism>
<sequence>MKETEFRRLCHRVCVALQLPDADALGAHGRVEIDGVDIALFFDELVNPDMLFCYVDMGPVAEGSRMEIYGQLLTMNLLSGAKTNGVYSLDPASGNAIFVVHFMNPETLDAAQLAEAFQVYATQTNSLRALLADDAPDEPGTGTLRAAGMAAGRNASMVDLA</sequence>
<gene>
    <name evidence="1" type="ORF">SAMN06295970_11366</name>
</gene>
<reference evidence="1 2" key="1">
    <citation type="submission" date="2017-05" db="EMBL/GenBank/DDBJ databases">
        <authorList>
            <person name="Varghese N."/>
            <person name="Submissions S."/>
        </authorList>
    </citation>
    <scope>NUCLEOTIDE SEQUENCE [LARGE SCALE GENOMIC DNA]</scope>
    <source>
        <strain evidence="1 2">DSM 26001</strain>
    </source>
</reference>
<keyword evidence="2" id="KW-1185">Reference proteome</keyword>
<proteinExistence type="predicted"/>
<evidence type="ECO:0000313" key="2">
    <source>
        <dbReference type="Proteomes" id="UP001158049"/>
    </source>
</evidence>
<name>A0ABY1QD72_9BURK</name>
<evidence type="ECO:0008006" key="3">
    <source>
        <dbReference type="Google" id="ProtNLM"/>
    </source>
</evidence>
<dbReference type="CDD" id="cd17020">
    <property type="entry name" value="T3SC_IA_ShcM-like"/>
    <property type="match status" value="1"/>
</dbReference>
<evidence type="ECO:0000313" key="1">
    <source>
        <dbReference type="EMBL" id="SMP67926.1"/>
    </source>
</evidence>
<protein>
    <recommendedName>
        <fullName evidence="3">Tir chaperone protein (CesT) family protein</fullName>
    </recommendedName>
</protein>
<accession>A0ABY1QD72</accession>
<dbReference type="Gene3D" id="3.30.1460.10">
    <property type="match status" value="1"/>
</dbReference>